<accession>A0A1B8HPZ6</accession>
<dbReference type="InterPro" id="IPR025643">
    <property type="entry name" value="R2K_3"/>
</dbReference>
<dbReference type="Proteomes" id="UP000092247">
    <property type="component" value="Unassembled WGS sequence"/>
</dbReference>
<protein>
    <recommendedName>
        <fullName evidence="1">ATP-grasp domain-containing protein</fullName>
    </recommendedName>
</protein>
<reference evidence="2 3" key="1">
    <citation type="submission" date="2016-06" db="EMBL/GenBank/DDBJ databases">
        <authorList>
            <person name="Kjaerup R.B."/>
            <person name="Dalgaard T.S."/>
            <person name="Juul-Madsen H.R."/>
        </authorList>
    </citation>
    <scope>NUCLEOTIDE SEQUENCE [LARGE SCALE GENOMIC DNA]</scope>
    <source>
        <strain evidence="2 3">GCSL-Mp3</strain>
    </source>
</reference>
<comment type="caution">
    <text evidence="2">The sequence shown here is derived from an EMBL/GenBank/DDBJ whole genome shotgun (WGS) entry which is preliminary data.</text>
</comment>
<evidence type="ECO:0000313" key="2">
    <source>
        <dbReference type="EMBL" id="OBU11284.1"/>
    </source>
</evidence>
<evidence type="ECO:0000259" key="1">
    <source>
        <dbReference type="Pfam" id="PF14243"/>
    </source>
</evidence>
<feature type="domain" description="ATP-grasp" evidence="1">
    <location>
        <begin position="126"/>
        <end position="254"/>
    </location>
</feature>
<evidence type="ECO:0000313" key="3">
    <source>
        <dbReference type="Proteomes" id="UP000092247"/>
    </source>
</evidence>
<dbReference type="Pfam" id="PF14243">
    <property type="entry name" value="R2K_3"/>
    <property type="match status" value="1"/>
</dbReference>
<dbReference type="STRING" id="368603.AYY16_04390"/>
<organism evidence="2 3">
    <name type="scientific">Morganella psychrotolerans</name>
    <dbReference type="NCBI Taxonomy" id="368603"/>
    <lineage>
        <taxon>Bacteria</taxon>
        <taxon>Pseudomonadati</taxon>
        <taxon>Pseudomonadota</taxon>
        <taxon>Gammaproteobacteria</taxon>
        <taxon>Enterobacterales</taxon>
        <taxon>Morganellaceae</taxon>
        <taxon>Morganella</taxon>
    </lineage>
</organism>
<dbReference type="AlphaFoldDB" id="A0A1B8HPZ6"/>
<sequence length="259" mass="30128">MQIIYPGNYSNPDLPDDMFEAEYYFAQKKKIPCLLLHPESTVTGKYQFSGTFNPDIPVIWRGWMLNTKEYQQLHRAIALLGSTMLSSADDYIRNHHITGWYECCREFTPETVITSVDADFEEVTRNLRWPAYFVKDYVKSLTTNRGSIAKNADEIREIIKLIAHYRGEIEGGICLRHIEYFIENTERRYFVLNKIIYSADDNIPPIVYDIADKINTPFFSVDITENTAGELRLIEIGDGQVSDIKEWDIARFILMLNNQ</sequence>
<dbReference type="EMBL" id="LZEX01000001">
    <property type="protein sequence ID" value="OBU11284.1"/>
    <property type="molecule type" value="Genomic_DNA"/>
</dbReference>
<proteinExistence type="predicted"/>
<gene>
    <name evidence="2" type="ORF">AYY17_00565</name>
</gene>
<name>A0A1B8HPZ6_9GAMM</name>